<sequence length="137" mass="16082">MIELEQQELRLSTGNIARYEYDRNGDMLEIFFRDAETTCAVELTESIVLRFDWETNEPLSLSFLSFSNLQKPAEYGEPFFELFAGEWPEEVQEKIWAMLRKQPLNEFLKLNSYVPAHTYRAIPMTSIKHTPELLRAA</sequence>
<dbReference type="AlphaFoldDB" id="A0A0S6VV44"/>
<evidence type="ECO:0000313" key="1">
    <source>
        <dbReference type="EMBL" id="GAK49059.1"/>
    </source>
</evidence>
<dbReference type="HOGENOM" id="CLU_1861252_0_0_0"/>
<name>A0A0S6VV44_9BACT</name>
<organism evidence="1">
    <name type="scientific">Candidatus Moduliflexus flocculans</name>
    <dbReference type="NCBI Taxonomy" id="1499966"/>
    <lineage>
        <taxon>Bacteria</taxon>
        <taxon>Candidatus Moduliflexota</taxon>
        <taxon>Candidatus Moduliflexia</taxon>
        <taxon>Candidatus Moduliflexales</taxon>
        <taxon>Candidatus Moduliflexaceae</taxon>
    </lineage>
</organism>
<dbReference type="Proteomes" id="UP000030700">
    <property type="component" value="Unassembled WGS sequence"/>
</dbReference>
<dbReference type="EMBL" id="DF820455">
    <property type="protein sequence ID" value="GAK49059.1"/>
    <property type="molecule type" value="Genomic_DNA"/>
</dbReference>
<reference evidence="1" key="1">
    <citation type="journal article" date="2015" name="PeerJ">
        <title>First genomic representation of candidate bacterial phylum KSB3 points to enhanced environmental sensing as a trigger of wastewater bulking.</title>
        <authorList>
            <person name="Sekiguchi Y."/>
            <person name="Ohashi A."/>
            <person name="Parks D.H."/>
            <person name="Yamauchi T."/>
            <person name="Tyson G.W."/>
            <person name="Hugenholtz P."/>
        </authorList>
    </citation>
    <scope>NUCLEOTIDE SEQUENCE [LARGE SCALE GENOMIC DNA]</scope>
</reference>
<protein>
    <recommendedName>
        <fullName evidence="3">DUF2283 domain-containing protein</fullName>
    </recommendedName>
</protein>
<keyword evidence="2" id="KW-1185">Reference proteome</keyword>
<proteinExistence type="predicted"/>
<dbReference type="InterPro" id="IPR019270">
    <property type="entry name" value="DUF2283"/>
</dbReference>
<gene>
    <name evidence="1" type="ORF">U14_00277</name>
</gene>
<evidence type="ECO:0000313" key="2">
    <source>
        <dbReference type="Proteomes" id="UP000030700"/>
    </source>
</evidence>
<dbReference type="Pfam" id="PF10049">
    <property type="entry name" value="DUF2283"/>
    <property type="match status" value="1"/>
</dbReference>
<accession>A0A0S6VV44</accession>
<evidence type="ECO:0008006" key="3">
    <source>
        <dbReference type="Google" id="ProtNLM"/>
    </source>
</evidence>